<sequence length="93" mass="10296">MPSDIVPSNSEIWPSSTYVEASQKLRVTVLGNDIFRYPLRQMQLHEDFVNNGRHTVHMGGAFDSYLVLPVVETLVMPAESVGGCFGISSLELI</sequence>
<name>A0ABP0C6V4_9PEZI</name>
<keyword evidence="2" id="KW-1185">Reference proteome</keyword>
<comment type="caution">
    <text evidence="1">The sequence shown here is derived from an EMBL/GenBank/DDBJ whole genome shotgun (WGS) entry which is preliminary data.</text>
</comment>
<protein>
    <submittedName>
        <fullName evidence="1">Uncharacterized protein</fullName>
    </submittedName>
</protein>
<dbReference type="SUPFAM" id="SSF49785">
    <property type="entry name" value="Galactose-binding domain-like"/>
    <property type="match status" value="1"/>
</dbReference>
<proteinExistence type="predicted"/>
<reference evidence="1 2" key="1">
    <citation type="submission" date="2024-01" db="EMBL/GenBank/DDBJ databases">
        <authorList>
            <person name="Allen C."/>
            <person name="Tagirdzhanova G."/>
        </authorList>
    </citation>
    <scope>NUCLEOTIDE SEQUENCE [LARGE SCALE GENOMIC DNA]</scope>
</reference>
<accession>A0ABP0C6V4</accession>
<dbReference type="Proteomes" id="UP001642482">
    <property type="component" value="Unassembled WGS sequence"/>
</dbReference>
<dbReference type="EMBL" id="CAWUHD010000074">
    <property type="protein sequence ID" value="CAK7227742.1"/>
    <property type="molecule type" value="Genomic_DNA"/>
</dbReference>
<dbReference type="Gene3D" id="2.60.120.260">
    <property type="entry name" value="Galactose-binding domain-like"/>
    <property type="match status" value="1"/>
</dbReference>
<evidence type="ECO:0000313" key="2">
    <source>
        <dbReference type="Proteomes" id="UP001642482"/>
    </source>
</evidence>
<dbReference type="InterPro" id="IPR008979">
    <property type="entry name" value="Galactose-bd-like_sf"/>
</dbReference>
<gene>
    <name evidence="1" type="ORF">SEUCBS140593_006678</name>
</gene>
<evidence type="ECO:0000313" key="1">
    <source>
        <dbReference type="EMBL" id="CAK7227742.1"/>
    </source>
</evidence>
<organism evidence="1 2">
    <name type="scientific">Sporothrix eucalyptigena</name>
    <dbReference type="NCBI Taxonomy" id="1812306"/>
    <lineage>
        <taxon>Eukaryota</taxon>
        <taxon>Fungi</taxon>
        <taxon>Dikarya</taxon>
        <taxon>Ascomycota</taxon>
        <taxon>Pezizomycotina</taxon>
        <taxon>Sordariomycetes</taxon>
        <taxon>Sordariomycetidae</taxon>
        <taxon>Ophiostomatales</taxon>
        <taxon>Ophiostomataceae</taxon>
        <taxon>Sporothrix</taxon>
    </lineage>
</organism>